<evidence type="ECO:0000259" key="2">
    <source>
        <dbReference type="Pfam" id="PF18139"/>
    </source>
</evidence>
<dbReference type="GO" id="GO:0005261">
    <property type="term" value="F:monoatomic cation channel activity"/>
    <property type="evidence" value="ECO:0007669"/>
    <property type="project" value="TreeGrafter"/>
</dbReference>
<gene>
    <name evidence="3" type="ORF">NBR_LOCUS2752</name>
</gene>
<dbReference type="PANTHER" id="PTHR13800">
    <property type="entry name" value="TRANSIENT RECEPTOR POTENTIAL CATION CHANNEL, SUBFAMILY M, MEMBER 6"/>
    <property type="match status" value="1"/>
</dbReference>
<reference evidence="3 4" key="2">
    <citation type="submission" date="2018-11" db="EMBL/GenBank/DDBJ databases">
        <authorList>
            <consortium name="Pathogen Informatics"/>
        </authorList>
    </citation>
    <scope>NUCLEOTIDE SEQUENCE [LARGE SCALE GENOMIC DNA]</scope>
</reference>
<dbReference type="WBParaSite" id="NBR_0000275101-mRNA-1">
    <property type="protein sequence ID" value="NBR_0000275101-mRNA-1"/>
    <property type="gene ID" value="NBR_0000275101"/>
</dbReference>
<keyword evidence="4" id="KW-1185">Reference proteome</keyword>
<name>A0A0N4XJP9_NIPBR</name>
<proteinExistence type="predicted"/>
<organism evidence="5">
    <name type="scientific">Nippostrongylus brasiliensis</name>
    <name type="common">Rat hookworm</name>
    <dbReference type="NCBI Taxonomy" id="27835"/>
    <lineage>
        <taxon>Eukaryota</taxon>
        <taxon>Metazoa</taxon>
        <taxon>Ecdysozoa</taxon>
        <taxon>Nematoda</taxon>
        <taxon>Chromadorea</taxon>
        <taxon>Rhabditida</taxon>
        <taxon>Rhabditina</taxon>
        <taxon>Rhabditomorpha</taxon>
        <taxon>Strongyloidea</taxon>
        <taxon>Heligmosomidae</taxon>
        <taxon>Nippostrongylus</taxon>
    </lineage>
</organism>
<dbReference type="InterPro" id="IPR050927">
    <property type="entry name" value="TRPM"/>
</dbReference>
<reference evidence="5" key="1">
    <citation type="submission" date="2017-02" db="UniProtKB">
        <authorList>
            <consortium name="WormBaseParasite"/>
        </authorList>
    </citation>
    <scope>IDENTIFICATION</scope>
</reference>
<protein>
    <submittedName>
        <fullName evidence="5">LSDAT_euk domain-containing protein</fullName>
    </submittedName>
</protein>
<dbReference type="Pfam" id="PF18139">
    <property type="entry name" value="LSDAT_euk"/>
    <property type="match status" value="1"/>
</dbReference>
<dbReference type="GO" id="GO:0030001">
    <property type="term" value="P:metal ion transport"/>
    <property type="evidence" value="ECO:0007669"/>
    <property type="project" value="TreeGrafter"/>
</dbReference>
<feature type="region of interest" description="Disordered" evidence="1">
    <location>
        <begin position="79"/>
        <end position="112"/>
    </location>
</feature>
<evidence type="ECO:0000313" key="4">
    <source>
        <dbReference type="Proteomes" id="UP000271162"/>
    </source>
</evidence>
<accession>A0A0N4XJP9</accession>
<feature type="domain" description="TRPM SLOG" evidence="2">
    <location>
        <begin position="135"/>
        <end position="176"/>
    </location>
</feature>
<dbReference type="STRING" id="27835.A0A0N4XJP9"/>
<sequence length="176" mass="19741">MMTAPKHVHGGDWKDMLHLTNFGQKKKGGNAWIEHKIKKRECSRFVPSLKYSSRCGCGMAFDQHPTEAKKPLQSHRFLTVRGDDETTNDSDCQDTSKNGGRKSGVRWTIGKNTETSPTDAYGTIIFEGCAHQSRAQYVRTSFDTDPAALSHLFYSVWKLPPPKLVITIHGGLTNFE</sequence>
<dbReference type="GO" id="GO:0005886">
    <property type="term" value="C:plasma membrane"/>
    <property type="evidence" value="ECO:0007669"/>
    <property type="project" value="TreeGrafter"/>
</dbReference>
<dbReference type="AlphaFoldDB" id="A0A0N4XJP9"/>
<dbReference type="Proteomes" id="UP000271162">
    <property type="component" value="Unassembled WGS sequence"/>
</dbReference>
<evidence type="ECO:0000256" key="1">
    <source>
        <dbReference type="SAM" id="MobiDB-lite"/>
    </source>
</evidence>
<dbReference type="EMBL" id="UYSL01003446">
    <property type="protein sequence ID" value="VDL66341.1"/>
    <property type="molecule type" value="Genomic_DNA"/>
</dbReference>
<evidence type="ECO:0000313" key="3">
    <source>
        <dbReference type="EMBL" id="VDL66341.1"/>
    </source>
</evidence>
<evidence type="ECO:0000313" key="5">
    <source>
        <dbReference type="WBParaSite" id="NBR_0000275101-mRNA-1"/>
    </source>
</evidence>
<dbReference type="InterPro" id="IPR041491">
    <property type="entry name" value="TRPM_SLOG"/>
</dbReference>
<dbReference type="PANTHER" id="PTHR13800:SF1">
    <property type="entry name" value="TRANSIENT RECEPTOR POTENTIAL CATION CHANNEL TRPM"/>
    <property type="match status" value="1"/>
</dbReference>